<accession>A0A9N7YLQ5</accession>
<organism evidence="3 4">
    <name type="scientific">Pleuronectes platessa</name>
    <name type="common">European plaice</name>
    <dbReference type="NCBI Taxonomy" id="8262"/>
    <lineage>
        <taxon>Eukaryota</taxon>
        <taxon>Metazoa</taxon>
        <taxon>Chordata</taxon>
        <taxon>Craniata</taxon>
        <taxon>Vertebrata</taxon>
        <taxon>Euteleostomi</taxon>
        <taxon>Actinopterygii</taxon>
        <taxon>Neopterygii</taxon>
        <taxon>Teleostei</taxon>
        <taxon>Neoteleostei</taxon>
        <taxon>Acanthomorphata</taxon>
        <taxon>Carangaria</taxon>
        <taxon>Pleuronectiformes</taxon>
        <taxon>Pleuronectoidei</taxon>
        <taxon>Pleuronectidae</taxon>
        <taxon>Pleuronectes</taxon>
    </lineage>
</organism>
<feature type="compositionally biased region" description="Polar residues" evidence="1">
    <location>
        <begin position="98"/>
        <end position="107"/>
    </location>
</feature>
<sequence>MCLMIWSFMKIRSCVSLLASDSSFFEGHRRRTTLSFKRTNHMVSCSLSHNAPLFYLPTPAPTFLYVCTASSEKDHERFLFKNFETDRDSGSDVLSDGGESNSGTNRCTAHSKQDVLSLERLSHWICSEGISGFLSLPPSPSSHLDAVLWDLCS</sequence>
<evidence type="ECO:0000313" key="3">
    <source>
        <dbReference type="EMBL" id="CAB1431627.1"/>
    </source>
</evidence>
<dbReference type="AlphaFoldDB" id="A0A9N7YLQ5"/>
<keyword evidence="4" id="KW-1185">Reference proteome</keyword>
<feature type="signal peptide" evidence="2">
    <location>
        <begin position="1"/>
        <end position="16"/>
    </location>
</feature>
<feature type="region of interest" description="Disordered" evidence="1">
    <location>
        <begin position="88"/>
        <end position="107"/>
    </location>
</feature>
<dbReference type="Proteomes" id="UP001153269">
    <property type="component" value="Unassembled WGS sequence"/>
</dbReference>
<dbReference type="EMBL" id="CADEAL010001355">
    <property type="protein sequence ID" value="CAB1431627.1"/>
    <property type="molecule type" value="Genomic_DNA"/>
</dbReference>
<protein>
    <submittedName>
        <fullName evidence="3">Uncharacterized protein</fullName>
    </submittedName>
</protein>
<feature type="chain" id="PRO_5040259915" evidence="2">
    <location>
        <begin position="17"/>
        <end position="153"/>
    </location>
</feature>
<gene>
    <name evidence="3" type="ORF">PLEPLA_LOCUS19684</name>
</gene>
<proteinExistence type="predicted"/>
<name>A0A9N7YLQ5_PLEPL</name>
<evidence type="ECO:0000256" key="1">
    <source>
        <dbReference type="SAM" id="MobiDB-lite"/>
    </source>
</evidence>
<evidence type="ECO:0000256" key="2">
    <source>
        <dbReference type="SAM" id="SignalP"/>
    </source>
</evidence>
<keyword evidence="2" id="KW-0732">Signal</keyword>
<reference evidence="3" key="1">
    <citation type="submission" date="2020-03" db="EMBL/GenBank/DDBJ databases">
        <authorList>
            <person name="Weist P."/>
        </authorList>
    </citation>
    <scope>NUCLEOTIDE SEQUENCE</scope>
</reference>
<evidence type="ECO:0000313" key="4">
    <source>
        <dbReference type="Proteomes" id="UP001153269"/>
    </source>
</evidence>
<comment type="caution">
    <text evidence="3">The sequence shown here is derived from an EMBL/GenBank/DDBJ whole genome shotgun (WGS) entry which is preliminary data.</text>
</comment>